<proteinExistence type="predicted"/>
<comment type="caution">
    <text evidence="3">The sequence shown here is derived from an EMBL/GenBank/DDBJ whole genome shotgun (WGS) entry which is preliminary data.</text>
</comment>
<gene>
    <name evidence="3" type="ORF">Hamer_G024231</name>
</gene>
<keyword evidence="2" id="KW-0812">Transmembrane</keyword>
<protein>
    <submittedName>
        <fullName evidence="3">Uncharacterized protein</fullName>
    </submittedName>
</protein>
<feature type="non-terminal residue" evidence="3">
    <location>
        <position position="1"/>
    </location>
</feature>
<name>A0A8J5TAA4_HOMAM</name>
<keyword evidence="4" id="KW-1185">Reference proteome</keyword>
<feature type="region of interest" description="Disordered" evidence="1">
    <location>
        <begin position="125"/>
        <end position="149"/>
    </location>
</feature>
<evidence type="ECO:0000256" key="1">
    <source>
        <dbReference type="SAM" id="MobiDB-lite"/>
    </source>
</evidence>
<dbReference type="AlphaFoldDB" id="A0A8J5TAA4"/>
<sequence>CDLAVESVTTLATRRTLAEAENNPVSNAFLTTPNTLTSWCFNTLTPWQVLQHSHIMMPGMWLVVMGVTLVMVASHALTFQEKYDIWSQDLKPDFTIQTTLNEDGRRCYCKVPDINTTVTTIVPTTSTTTSTTTTPTTATLTTTSTTSTT</sequence>
<feature type="non-terminal residue" evidence="3">
    <location>
        <position position="149"/>
    </location>
</feature>
<accession>A0A8J5TAA4</accession>
<dbReference type="Proteomes" id="UP000747542">
    <property type="component" value="Unassembled WGS sequence"/>
</dbReference>
<evidence type="ECO:0000313" key="3">
    <source>
        <dbReference type="EMBL" id="KAG7173610.1"/>
    </source>
</evidence>
<evidence type="ECO:0000313" key="4">
    <source>
        <dbReference type="Proteomes" id="UP000747542"/>
    </source>
</evidence>
<feature type="transmembrane region" description="Helical" evidence="2">
    <location>
        <begin position="59"/>
        <end position="79"/>
    </location>
</feature>
<dbReference type="EMBL" id="JAHLQT010009300">
    <property type="protein sequence ID" value="KAG7173610.1"/>
    <property type="molecule type" value="Genomic_DNA"/>
</dbReference>
<organism evidence="3 4">
    <name type="scientific">Homarus americanus</name>
    <name type="common">American lobster</name>
    <dbReference type="NCBI Taxonomy" id="6706"/>
    <lineage>
        <taxon>Eukaryota</taxon>
        <taxon>Metazoa</taxon>
        <taxon>Ecdysozoa</taxon>
        <taxon>Arthropoda</taxon>
        <taxon>Crustacea</taxon>
        <taxon>Multicrustacea</taxon>
        <taxon>Malacostraca</taxon>
        <taxon>Eumalacostraca</taxon>
        <taxon>Eucarida</taxon>
        <taxon>Decapoda</taxon>
        <taxon>Pleocyemata</taxon>
        <taxon>Astacidea</taxon>
        <taxon>Nephropoidea</taxon>
        <taxon>Nephropidae</taxon>
        <taxon>Homarus</taxon>
    </lineage>
</organism>
<evidence type="ECO:0000256" key="2">
    <source>
        <dbReference type="SAM" id="Phobius"/>
    </source>
</evidence>
<keyword evidence="2" id="KW-0472">Membrane</keyword>
<reference evidence="3" key="1">
    <citation type="journal article" date="2021" name="Sci. Adv.">
        <title>The American lobster genome reveals insights on longevity, neural, and immune adaptations.</title>
        <authorList>
            <person name="Polinski J.M."/>
            <person name="Zimin A.V."/>
            <person name="Clark K.F."/>
            <person name="Kohn A.B."/>
            <person name="Sadowski N."/>
            <person name="Timp W."/>
            <person name="Ptitsyn A."/>
            <person name="Khanna P."/>
            <person name="Romanova D.Y."/>
            <person name="Williams P."/>
            <person name="Greenwood S.J."/>
            <person name="Moroz L.L."/>
            <person name="Walt D.R."/>
            <person name="Bodnar A.G."/>
        </authorList>
    </citation>
    <scope>NUCLEOTIDE SEQUENCE</scope>
    <source>
        <strain evidence="3">GMGI-L3</strain>
    </source>
</reference>
<keyword evidence="2" id="KW-1133">Transmembrane helix</keyword>